<dbReference type="PROSITE" id="PS51885">
    <property type="entry name" value="NEPRILYSIN"/>
    <property type="match status" value="1"/>
</dbReference>
<dbReference type="AlphaFoldDB" id="A0A9J6E5B5"/>
<feature type="compositionally biased region" description="Polar residues" evidence="1">
    <location>
        <begin position="72"/>
        <end position="81"/>
    </location>
</feature>
<accession>A0A9J6E5B5</accession>
<evidence type="ECO:0000313" key="4">
    <source>
        <dbReference type="Proteomes" id="UP000821866"/>
    </source>
</evidence>
<evidence type="ECO:0000313" key="3">
    <source>
        <dbReference type="EMBL" id="KAH8029273.1"/>
    </source>
</evidence>
<evidence type="ECO:0000259" key="2">
    <source>
        <dbReference type="Pfam" id="PF01431"/>
    </source>
</evidence>
<dbReference type="InterPro" id="IPR000718">
    <property type="entry name" value="Peptidase_M13"/>
</dbReference>
<dbReference type="Pfam" id="PF01431">
    <property type="entry name" value="Peptidase_M13"/>
    <property type="match status" value="1"/>
</dbReference>
<feature type="compositionally biased region" description="Basic residues" evidence="1">
    <location>
        <begin position="1"/>
        <end position="15"/>
    </location>
</feature>
<dbReference type="GO" id="GO:0005886">
    <property type="term" value="C:plasma membrane"/>
    <property type="evidence" value="ECO:0007669"/>
    <property type="project" value="TreeGrafter"/>
</dbReference>
<feature type="domain" description="Peptidase M13 C-terminal" evidence="2">
    <location>
        <begin position="625"/>
        <end position="705"/>
    </location>
</feature>
<name>A0A9J6E5B5_RHIMP</name>
<dbReference type="InterPro" id="IPR024079">
    <property type="entry name" value="MetalloPept_cat_dom_sf"/>
</dbReference>
<feature type="region of interest" description="Disordered" evidence="1">
    <location>
        <begin position="199"/>
        <end position="234"/>
    </location>
</feature>
<evidence type="ECO:0000256" key="1">
    <source>
        <dbReference type="SAM" id="MobiDB-lite"/>
    </source>
</evidence>
<dbReference type="Gene3D" id="1.10.1380.10">
    <property type="entry name" value="Neutral endopeptidase , domain2"/>
    <property type="match status" value="1"/>
</dbReference>
<keyword evidence="4" id="KW-1185">Reference proteome</keyword>
<reference evidence="3" key="1">
    <citation type="journal article" date="2020" name="Cell">
        <title>Large-Scale Comparative Analyses of Tick Genomes Elucidate Their Genetic Diversity and Vector Capacities.</title>
        <authorList>
            <consortium name="Tick Genome and Microbiome Consortium (TIGMIC)"/>
            <person name="Jia N."/>
            <person name="Wang J."/>
            <person name="Shi W."/>
            <person name="Du L."/>
            <person name="Sun Y."/>
            <person name="Zhan W."/>
            <person name="Jiang J.F."/>
            <person name="Wang Q."/>
            <person name="Zhang B."/>
            <person name="Ji P."/>
            <person name="Bell-Sakyi L."/>
            <person name="Cui X.M."/>
            <person name="Yuan T.T."/>
            <person name="Jiang B.G."/>
            <person name="Yang W.F."/>
            <person name="Lam T.T."/>
            <person name="Chang Q.C."/>
            <person name="Ding S.J."/>
            <person name="Wang X.J."/>
            <person name="Zhu J.G."/>
            <person name="Ruan X.D."/>
            <person name="Zhao L."/>
            <person name="Wei J.T."/>
            <person name="Ye R.Z."/>
            <person name="Que T.C."/>
            <person name="Du C.H."/>
            <person name="Zhou Y.H."/>
            <person name="Cheng J.X."/>
            <person name="Dai P.F."/>
            <person name="Guo W.B."/>
            <person name="Han X.H."/>
            <person name="Huang E.J."/>
            <person name="Li L.F."/>
            <person name="Wei W."/>
            <person name="Gao Y.C."/>
            <person name="Liu J.Z."/>
            <person name="Shao H.Z."/>
            <person name="Wang X."/>
            <person name="Wang C.C."/>
            <person name="Yang T.C."/>
            <person name="Huo Q.B."/>
            <person name="Li W."/>
            <person name="Chen H.Y."/>
            <person name="Chen S.E."/>
            <person name="Zhou L.G."/>
            <person name="Ni X.B."/>
            <person name="Tian J.H."/>
            <person name="Sheng Y."/>
            <person name="Liu T."/>
            <person name="Pan Y.S."/>
            <person name="Xia L.Y."/>
            <person name="Li J."/>
            <person name="Zhao F."/>
            <person name="Cao W.C."/>
        </authorList>
    </citation>
    <scope>NUCLEOTIDE SEQUENCE</scope>
    <source>
        <strain evidence="3">Rmic-2018</strain>
    </source>
</reference>
<dbReference type="Proteomes" id="UP000821866">
    <property type="component" value="Chromosome 4"/>
</dbReference>
<dbReference type="VEuPathDB" id="VectorBase:LOC119178544"/>
<reference evidence="3" key="2">
    <citation type="submission" date="2021-09" db="EMBL/GenBank/DDBJ databases">
        <authorList>
            <person name="Jia N."/>
            <person name="Wang J."/>
            <person name="Shi W."/>
            <person name="Du L."/>
            <person name="Sun Y."/>
            <person name="Zhan W."/>
            <person name="Jiang J."/>
            <person name="Wang Q."/>
            <person name="Zhang B."/>
            <person name="Ji P."/>
            <person name="Sakyi L.B."/>
            <person name="Cui X."/>
            <person name="Yuan T."/>
            <person name="Jiang B."/>
            <person name="Yang W."/>
            <person name="Lam T.T.-Y."/>
            <person name="Chang Q."/>
            <person name="Ding S."/>
            <person name="Wang X."/>
            <person name="Zhu J."/>
            <person name="Ruan X."/>
            <person name="Zhao L."/>
            <person name="Wei J."/>
            <person name="Que T."/>
            <person name="Du C."/>
            <person name="Cheng J."/>
            <person name="Dai P."/>
            <person name="Han X."/>
            <person name="Huang E."/>
            <person name="Gao Y."/>
            <person name="Liu J."/>
            <person name="Shao H."/>
            <person name="Ye R."/>
            <person name="Li L."/>
            <person name="Wei W."/>
            <person name="Wang X."/>
            <person name="Wang C."/>
            <person name="Huo Q."/>
            <person name="Li W."/>
            <person name="Guo W."/>
            <person name="Chen H."/>
            <person name="Chen S."/>
            <person name="Zhou L."/>
            <person name="Zhou L."/>
            <person name="Ni X."/>
            <person name="Tian J."/>
            <person name="Zhou Y."/>
            <person name="Sheng Y."/>
            <person name="Liu T."/>
            <person name="Pan Y."/>
            <person name="Xia L."/>
            <person name="Li J."/>
            <person name="Zhao F."/>
            <person name="Cao W."/>
        </authorList>
    </citation>
    <scope>NUCLEOTIDE SEQUENCE</scope>
    <source>
        <strain evidence="3">Rmic-2018</strain>
        <tissue evidence="3">Larvae</tissue>
    </source>
</reference>
<dbReference type="PANTHER" id="PTHR11733:SF241">
    <property type="entry name" value="GH26575P-RELATED"/>
    <property type="match status" value="1"/>
</dbReference>
<dbReference type="EMBL" id="JABSTU010000006">
    <property type="protein sequence ID" value="KAH8029273.1"/>
    <property type="molecule type" value="Genomic_DNA"/>
</dbReference>
<sequence>MSTRKKSKDPGRRRASLAGDVRDKERAPAATSSMGRTGQKGDLPSAIAKRAAAQLPGTQREGKNQGRRRSLRNNTAQSVVSDSGAASNAGLAGASQRSAKELIVSGEQTGLRKRTSVTERDFAMEQPGSSKESMKTPHAGAMERRGEAAHDGITEEPAQTGHAVIMKQSGVVVPTGPTFQPVASQSAGAVAETGNTELLAPSTQSGFTGPLAKSHSLRRGSQKSRDSFISTTSQAANVTEDVEWDGDEATNSQSMAIDYPERQSLHPTGPLYGKTLTPKASSPSSFTRETLKALSTLLCSHSPTGSTQVFDTLVLSCPCKPRTPGLFTLKNIDKVSSIPIAKHVQDTSNLVLGIKPPVTSDDLILLSDLSLLTGVFRLIDTLNDRDVVRHLSWLFVQAYGAVADPAAVLLLLHGSKLYAERQRPLFCASQVEASYQLLVAALTSVASFSPEQRRFIEAHLVAIVETFGIGNEQVSSTRKPLTNISASHKTVPTDVRKKPMKLEEAYENFPESAASFIEYWIETRRRQRALFGTDAAAEELLVSSSKALPYARYTHVLNQLSMPLGALALPLYCPEGTKGMLHGGLLYLYAQALVGALDSDGVRAFEQRTFGCLPNSGNIFPEIPAMEVAYASFKRQHQRNDSQLSEDLTEEKVFFITACMITCATTPADNVYGGDCNKAVMNFAPFAEAFQCAPGSNMNPKRKCTFFD</sequence>
<dbReference type="Gene3D" id="3.40.390.10">
    <property type="entry name" value="Collagenase (Catalytic Domain)"/>
    <property type="match status" value="2"/>
</dbReference>
<organism evidence="3 4">
    <name type="scientific">Rhipicephalus microplus</name>
    <name type="common">Cattle tick</name>
    <name type="synonym">Boophilus microplus</name>
    <dbReference type="NCBI Taxonomy" id="6941"/>
    <lineage>
        <taxon>Eukaryota</taxon>
        <taxon>Metazoa</taxon>
        <taxon>Ecdysozoa</taxon>
        <taxon>Arthropoda</taxon>
        <taxon>Chelicerata</taxon>
        <taxon>Arachnida</taxon>
        <taxon>Acari</taxon>
        <taxon>Parasitiformes</taxon>
        <taxon>Ixodida</taxon>
        <taxon>Ixodoidea</taxon>
        <taxon>Ixodidae</taxon>
        <taxon>Rhipicephalinae</taxon>
        <taxon>Rhipicephalus</taxon>
        <taxon>Boophilus</taxon>
    </lineage>
</organism>
<dbReference type="InterPro" id="IPR018497">
    <property type="entry name" value="Peptidase_M13_C"/>
</dbReference>
<dbReference type="InterPro" id="IPR042089">
    <property type="entry name" value="Peptidase_M13_dom_2"/>
</dbReference>
<dbReference type="SUPFAM" id="SSF55486">
    <property type="entry name" value="Metalloproteases ('zincins'), catalytic domain"/>
    <property type="match status" value="1"/>
</dbReference>
<dbReference type="GO" id="GO:0004222">
    <property type="term" value="F:metalloendopeptidase activity"/>
    <property type="evidence" value="ECO:0007669"/>
    <property type="project" value="InterPro"/>
</dbReference>
<proteinExistence type="predicted"/>
<feature type="compositionally biased region" description="Low complexity" evidence="1">
    <location>
        <begin position="83"/>
        <end position="95"/>
    </location>
</feature>
<dbReference type="PANTHER" id="PTHR11733">
    <property type="entry name" value="ZINC METALLOPROTEASE FAMILY M13 NEPRILYSIN-RELATED"/>
    <property type="match status" value="1"/>
</dbReference>
<protein>
    <recommendedName>
        <fullName evidence="2">Peptidase M13 C-terminal domain-containing protein</fullName>
    </recommendedName>
</protein>
<comment type="caution">
    <text evidence="3">The sequence shown here is derived from an EMBL/GenBank/DDBJ whole genome shotgun (WGS) entry which is preliminary data.</text>
</comment>
<dbReference type="GO" id="GO:0016485">
    <property type="term" value="P:protein processing"/>
    <property type="evidence" value="ECO:0007669"/>
    <property type="project" value="TreeGrafter"/>
</dbReference>
<gene>
    <name evidence="3" type="ORF">HPB51_024698</name>
</gene>
<feature type="region of interest" description="Disordered" evidence="1">
    <location>
        <begin position="1"/>
        <end position="104"/>
    </location>
</feature>